<evidence type="ECO:0000313" key="2">
    <source>
        <dbReference type="Proteomes" id="UP000054516"/>
    </source>
</evidence>
<keyword evidence="2" id="KW-1185">Reference proteome</keyword>
<gene>
    <name evidence="1" type="ORF">SAMD00023353_2301030</name>
</gene>
<dbReference type="EMBL" id="DF977468">
    <property type="protein sequence ID" value="GAW26177.1"/>
    <property type="molecule type" value="Genomic_DNA"/>
</dbReference>
<organism evidence="1">
    <name type="scientific">Rosellinia necatrix</name>
    <name type="common">White root-rot fungus</name>
    <dbReference type="NCBI Taxonomy" id="77044"/>
    <lineage>
        <taxon>Eukaryota</taxon>
        <taxon>Fungi</taxon>
        <taxon>Dikarya</taxon>
        <taxon>Ascomycota</taxon>
        <taxon>Pezizomycotina</taxon>
        <taxon>Sordariomycetes</taxon>
        <taxon>Xylariomycetidae</taxon>
        <taxon>Xylariales</taxon>
        <taxon>Xylariaceae</taxon>
        <taxon>Rosellinia</taxon>
    </lineage>
</organism>
<proteinExistence type="predicted"/>
<reference evidence="1" key="1">
    <citation type="submission" date="2016-03" db="EMBL/GenBank/DDBJ databases">
        <title>Draft genome sequence of Rosellinia necatrix.</title>
        <authorList>
            <person name="Kanematsu S."/>
        </authorList>
    </citation>
    <scope>NUCLEOTIDE SEQUENCE [LARGE SCALE GENOMIC DNA]</scope>
    <source>
        <strain evidence="1">W97</strain>
    </source>
</reference>
<dbReference type="STRING" id="77044.A0A1S8A7Z1"/>
<dbReference type="Proteomes" id="UP000054516">
    <property type="component" value="Unassembled WGS sequence"/>
</dbReference>
<name>A0A1S8A7Z1_ROSNE</name>
<evidence type="ECO:0000313" key="1">
    <source>
        <dbReference type="EMBL" id="GAW26177.1"/>
    </source>
</evidence>
<dbReference type="OrthoDB" id="3796612at2759"/>
<accession>A0A1S8A7Z1</accession>
<sequence>MDESLIVTLNEELIEDGEFRTRNEKGQKFRPNLVDRGNSLSTKVDIVGMTHGTFSKTNHFATLLVFELRFLATGGRNFKQATVMFQFEDAAGITSRDPVVHAIAPRDRLALNRTERVRNIRWGVNIGGNIGSDAAGVEAGALW</sequence>
<protein>
    <submittedName>
        <fullName evidence="1">Putative ankyrin-3</fullName>
    </submittedName>
</protein>
<dbReference type="AlphaFoldDB" id="A0A1S8A7Z1"/>